<evidence type="ECO:0000313" key="1">
    <source>
        <dbReference type="EMBL" id="GMN59236.1"/>
    </source>
</evidence>
<protein>
    <submittedName>
        <fullName evidence="1">Uncharacterized protein</fullName>
    </submittedName>
</protein>
<proteinExistence type="predicted"/>
<reference evidence="1" key="1">
    <citation type="submission" date="2023-07" db="EMBL/GenBank/DDBJ databases">
        <title>draft genome sequence of fig (Ficus carica).</title>
        <authorList>
            <person name="Takahashi T."/>
            <person name="Nishimura K."/>
        </authorList>
    </citation>
    <scope>NUCLEOTIDE SEQUENCE</scope>
</reference>
<gene>
    <name evidence="1" type="ORF">TIFTF001_028334</name>
</gene>
<organism evidence="1 2">
    <name type="scientific">Ficus carica</name>
    <name type="common">Common fig</name>
    <dbReference type="NCBI Taxonomy" id="3494"/>
    <lineage>
        <taxon>Eukaryota</taxon>
        <taxon>Viridiplantae</taxon>
        <taxon>Streptophyta</taxon>
        <taxon>Embryophyta</taxon>
        <taxon>Tracheophyta</taxon>
        <taxon>Spermatophyta</taxon>
        <taxon>Magnoliopsida</taxon>
        <taxon>eudicotyledons</taxon>
        <taxon>Gunneridae</taxon>
        <taxon>Pentapetalae</taxon>
        <taxon>rosids</taxon>
        <taxon>fabids</taxon>
        <taxon>Rosales</taxon>
        <taxon>Moraceae</taxon>
        <taxon>Ficeae</taxon>
        <taxon>Ficus</taxon>
    </lineage>
</organism>
<keyword evidence="2" id="KW-1185">Reference proteome</keyword>
<evidence type="ECO:0000313" key="2">
    <source>
        <dbReference type="Proteomes" id="UP001187192"/>
    </source>
</evidence>
<accession>A0AA88DPT3</accession>
<name>A0AA88DPT3_FICCA</name>
<dbReference type="Proteomes" id="UP001187192">
    <property type="component" value="Unassembled WGS sequence"/>
</dbReference>
<dbReference type="AlphaFoldDB" id="A0AA88DPT3"/>
<dbReference type="EMBL" id="BTGU01000085">
    <property type="protein sequence ID" value="GMN59236.1"/>
    <property type="molecule type" value="Genomic_DNA"/>
</dbReference>
<sequence>MHYAVPGIDFINIGPETGVWFELHTHLIFGCDDPWMPKILQTGNELVEVLWLVLVSANNILRTRYWIVQNGKELVKSL</sequence>
<comment type="caution">
    <text evidence="1">The sequence shown here is derived from an EMBL/GenBank/DDBJ whole genome shotgun (WGS) entry which is preliminary data.</text>
</comment>